<gene>
    <name evidence="13" type="ORF">Dda_7911</name>
</gene>
<dbReference type="GO" id="GO:0004588">
    <property type="term" value="F:orotate phosphoribosyltransferase activity"/>
    <property type="evidence" value="ECO:0007669"/>
    <property type="project" value="TreeGrafter"/>
</dbReference>
<feature type="active site" description="For OMPdecase activity" evidence="8">
    <location>
        <position position="461"/>
    </location>
</feature>
<dbReference type="NCBIfam" id="TIGR01740">
    <property type="entry name" value="pyrF"/>
    <property type="match status" value="1"/>
</dbReference>
<comment type="catalytic activity">
    <reaction evidence="10">
        <text>orotidine 5'-phosphate + H(+) = UMP + CO2</text>
        <dbReference type="Rhea" id="RHEA:11596"/>
        <dbReference type="ChEBI" id="CHEBI:15378"/>
        <dbReference type="ChEBI" id="CHEBI:16526"/>
        <dbReference type="ChEBI" id="CHEBI:57538"/>
        <dbReference type="ChEBI" id="CHEBI:57865"/>
        <dbReference type="EC" id="4.1.1.23"/>
    </reaction>
</comment>
<evidence type="ECO:0000256" key="3">
    <source>
        <dbReference type="ARBA" id="ARBA00012321"/>
    </source>
</evidence>
<proteinExistence type="inferred from homology"/>
<feature type="binding site" evidence="9">
    <location>
        <position position="612"/>
    </location>
    <ligand>
        <name>substrate</name>
    </ligand>
</feature>
<dbReference type="AlphaFoldDB" id="A0AAD6IR31"/>
<dbReference type="InterPro" id="IPR014732">
    <property type="entry name" value="OMPdecase"/>
</dbReference>
<dbReference type="Proteomes" id="UP001221413">
    <property type="component" value="Unassembled WGS sequence"/>
</dbReference>
<dbReference type="EC" id="4.1.1.23" evidence="3 10"/>
<dbReference type="PROSITE" id="PS00156">
    <property type="entry name" value="OMPDECASE"/>
    <property type="match status" value="1"/>
</dbReference>
<dbReference type="GO" id="GO:0044205">
    <property type="term" value="P:'de novo' UMP biosynthetic process"/>
    <property type="evidence" value="ECO:0007669"/>
    <property type="project" value="InterPro"/>
</dbReference>
<name>A0AAD6IR31_DREDA</name>
<feature type="region of interest" description="Disordered" evidence="11">
    <location>
        <begin position="296"/>
        <end position="328"/>
    </location>
</feature>
<feature type="compositionally biased region" description="Basic and acidic residues" evidence="11">
    <location>
        <begin position="304"/>
        <end position="316"/>
    </location>
</feature>
<dbReference type="EMBL" id="JAQGDS010000011">
    <property type="protein sequence ID" value="KAJ6257028.1"/>
    <property type="molecule type" value="Genomic_DNA"/>
</dbReference>
<evidence type="ECO:0000259" key="12">
    <source>
        <dbReference type="SMART" id="SM00934"/>
    </source>
</evidence>
<dbReference type="InterPro" id="IPR013785">
    <property type="entry name" value="Aldolase_TIM"/>
</dbReference>
<evidence type="ECO:0000256" key="4">
    <source>
        <dbReference type="ARBA" id="ARBA00021923"/>
    </source>
</evidence>
<feature type="active site" description="For OMPdecase activity" evidence="8">
    <location>
        <position position="459"/>
    </location>
</feature>
<dbReference type="GO" id="GO:0006207">
    <property type="term" value="P:'de novo' pyrimidine nucleobase biosynthetic process"/>
    <property type="evidence" value="ECO:0007669"/>
    <property type="project" value="InterPro"/>
</dbReference>
<keyword evidence="6 10" id="KW-0665">Pyrimidine biosynthesis</keyword>
<reference evidence="13" key="1">
    <citation type="submission" date="2023-01" db="EMBL/GenBank/DDBJ databases">
        <title>The chitinases involved in constricting ring structure development in the nematode-trapping fungus Drechslerella dactyloides.</title>
        <authorList>
            <person name="Wang R."/>
            <person name="Zhang L."/>
            <person name="Tang P."/>
            <person name="Li S."/>
            <person name="Liang L."/>
        </authorList>
    </citation>
    <scope>NUCLEOTIDE SEQUENCE</scope>
    <source>
        <strain evidence="13">YMF1.00031</strain>
    </source>
</reference>
<dbReference type="InterPro" id="IPR011060">
    <property type="entry name" value="RibuloseP-bd_barrel"/>
</dbReference>
<sequence>MPLFAFSRRRRRDANTVNSARDAKPQQLGTPMTPLPPYRTHFRAKTFSEASLRSPSLTCASFQSDQTQVASKSELLGHALHLARLAVILDRAKVYTGAVRAYYDCCSLLGSVEPLLARVESDITQQISKSYKKRLASLSALAPISAGHTLQFPLNISPAPDYHADVSAESVQPTQLIELNHLCQFLCTLGHCAQIIRNLEAETQENQPKGRDCESLLSLSSEFEKLQEDITRFRAYYSNKELVNGAGSNVLYVLLGSFRRKIGNLMNSKHKQLIMFLLALFDIKLPSEYEAEIKPLPPQPLTIRKPDGRERPELPKSEQSPLTPGLKTKFATKIPEDLREAVRLAPVPIPRKSSKRQRNRDEARPKMSSKSHLTYGERAKQHPNGVARKLFEIAESKKTNVVVSADLTTSQELLNLADELGPYIAVLKTHIDILDDFRPSIPERLKDLAIKHNFLIFEDRKFVDIGNTVQKQYHGGALQISSWADIVNCTMLPGEGIVQALTETAERDDFPYKDERGLLILATMTSKGSLATGEYTKVSVECARKYSRFVIGFVASRTLGDVETDVAALDNEDFVLFTTGVNMASKGDKLGQQYQTPKSAVESGADFIIAGRGIYAVPNPVETAKLYRDEGWKAYLSRVGK</sequence>
<dbReference type="GO" id="GO:0004590">
    <property type="term" value="F:orotidine-5'-phosphate decarboxylase activity"/>
    <property type="evidence" value="ECO:0007669"/>
    <property type="project" value="UniProtKB-EC"/>
</dbReference>
<protein>
    <recommendedName>
        <fullName evidence="4 10">Orotidine 5'-phosphate decarboxylase</fullName>
        <ecNumber evidence="3 10">4.1.1.23</ecNumber>
    </recommendedName>
</protein>
<evidence type="ECO:0000313" key="13">
    <source>
        <dbReference type="EMBL" id="KAJ6257028.1"/>
    </source>
</evidence>
<feature type="active site" description="For OMPdecase activity" evidence="8">
    <location>
        <position position="464"/>
    </location>
</feature>
<dbReference type="PANTHER" id="PTHR19278:SF9">
    <property type="entry name" value="URIDINE 5'-MONOPHOSPHATE SYNTHASE"/>
    <property type="match status" value="1"/>
</dbReference>
<keyword evidence="7 10" id="KW-0456">Lyase</keyword>
<dbReference type="Gene3D" id="3.20.20.70">
    <property type="entry name" value="Aldolase class I"/>
    <property type="match status" value="1"/>
</dbReference>
<comment type="pathway">
    <text evidence="1 10">Pyrimidine metabolism; UMP biosynthesis via de novo pathway; UMP from orotate: step 2/2.</text>
</comment>
<feature type="binding site" evidence="9">
    <location>
        <position position="525"/>
    </location>
    <ligand>
        <name>substrate</name>
    </ligand>
</feature>
<evidence type="ECO:0000256" key="7">
    <source>
        <dbReference type="ARBA" id="ARBA00023239"/>
    </source>
</evidence>
<evidence type="ECO:0000256" key="2">
    <source>
        <dbReference type="ARBA" id="ARBA00011018"/>
    </source>
</evidence>
<dbReference type="PANTHER" id="PTHR19278">
    <property type="entry name" value="OROTATE PHOSPHORIBOSYLTRANSFERASE"/>
    <property type="match status" value="1"/>
</dbReference>
<dbReference type="SMART" id="SM00934">
    <property type="entry name" value="OMPdecase"/>
    <property type="match status" value="1"/>
</dbReference>
<feature type="binding site" evidence="9">
    <location>
        <position position="592"/>
    </location>
    <ligand>
        <name>substrate</name>
    </ligand>
</feature>
<evidence type="ECO:0000256" key="8">
    <source>
        <dbReference type="PIRSR" id="PIRSR614732-1"/>
    </source>
</evidence>
<dbReference type="InterPro" id="IPR018089">
    <property type="entry name" value="OMPdecase_AS"/>
</dbReference>
<dbReference type="FunFam" id="3.20.20.70:FF:000114">
    <property type="entry name" value="Decarboxylase,orotidine phosphate"/>
    <property type="match status" value="1"/>
</dbReference>
<evidence type="ECO:0000256" key="9">
    <source>
        <dbReference type="PIRSR" id="PIRSR614732-2"/>
    </source>
</evidence>
<feature type="binding site" evidence="9">
    <location>
        <position position="611"/>
    </location>
    <ligand>
        <name>substrate</name>
    </ligand>
</feature>
<evidence type="ECO:0000256" key="6">
    <source>
        <dbReference type="ARBA" id="ARBA00022975"/>
    </source>
</evidence>
<feature type="domain" description="Orotidine 5'-phosphate decarboxylase" evidence="12">
    <location>
        <begin position="400"/>
        <end position="627"/>
    </location>
</feature>
<dbReference type="SUPFAM" id="SSF51366">
    <property type="entry name" value="Ribulose-phoshate binding barrel"/>
    <property type="match status" value="1"/>
</dbReference>
<dbReference type="InterPro" id="IPR001754">
    <property type="entry name" value="OMPdeCOase_dom"/>
</dbReference>
<keyword evidence="5 10" id="KW-0210">Decarboxylase</keyword>
<evidence type="ECO:0000256" key="10">
    <source>
        <dbReference type="RuleBase" id="RU000512"/>
    </source>
</evidence>
<feature type="binding site" evidence="9">
    <location>
        <position position="428"/>
    </location>
    <ligand>
        <name>substrate</name>
    </ligand>
</feature>
<evidence type="ECO:0000313" key="14">
    <source>
        <dbReference type="Proteomes" id="UP001221413"/>
    </source>
</evidence>
<accession>A0AAD6IR31</accession>
<feature type="region of interest" description="Disordered" evidence="11">
    <location>
        <begin position="345"/>
        <end position="382"/>
    </location>
</feature>
<dbReference type="CDD" id="cd04725">
    <property type="entry name" value="OMP_decarboxylase_like"/>
    <property type="match status" value="1"/>
</dbReference>
<evidence type="ECO:0000256" key="1">
    <source>
        <dbReference type="ARBA" id="ARBA00004861"/>
    </source>
</evidence>
<feature type="region of interest" description="Disordered" evidence="11">
    <location>
        <begin position="1"/>
        <end position="35"/>
    </location>
</feature>
<feature type="binding site" evidence="9">
    <location>
        <position position="406"/>
    </location>
    <ligand>
        <name>substrate</name>
    </ligand>
</feature>
<evidence type="ECO:0000256" key="5">
    <source>
        <dbReference type="ARBA" id="ARBA00022793"/>
    </source>
</evidence>
<keyword evidence="14" id="KW-1185">Reference proteome</keyword>
<evidence type="ECO:0000256" key="11">
    <source>
        <dbReference type="SAM" id="MobiDB-lite"/>
    </source>
</evidence>
<organism evidence="13 14">
    <name type="scientific">Drechslerella dactyloides</name>
    <name type="common">Nematode-trapping fungus</name>
    <name type="synonym">Arthrobotrys dactyloides</name>
    <dbReference type="NCBI Taxonomy" id="74499"/>
    <lineage>
        <taxon>Eukaryota</taxon>
        <taxon>Fungi</taxon>
        <taxon>Dikarya</taxon>
        <taxon>Ascomycota</taxon>
        <taxon>Pezizomycotina</taxon>
        <taxon>Orbiliomycetes</taxon>
        <taxon>Orbiliales</taxon>
        <taxon>Orbiliaceae</taxon>
        <taxon>Drechslerella</taxon>
    </lineage>
</organism>
<dbReference type="Pfam" id="PF00215">
    <property type="entry name" value="OMPdecase"/>
    <property type="match status" value="1"/>
</dbReference>
<comment type="caution">
    <text evidence="13">The sequence shown here is derived from an EMBL/GenBank/DDBJ whole genome shotgun (WGS) entry which is preliminary data.</text>
</comment>
<comment type="similarity">
    <text evidence="2 10">Belongs to the OMP decarboxylase family.</text>
</comment>